<feature type="region of interest" description="Disordered" evidence="2">
    <location>
        <begin position="335"/>
        <end position="360"/>
    </location>
</feature>
<organism evidence="3 4">
    <name type="scientific">Apatococcus lobatus</name>
    <dbReference type="NCBI Taxonomy" id="904363"/>
    <lineage>
        <taxon>Eukaryota</taxon>
        <taxon>Viridiplantae</taxon>
        <taxon>Chlorophyta</taxon>
        <taxon>core chlorophytes</taxon>
        <taxon>Trebouxiophyceae</taxon>
        <taxon>Chlorellales</taxon>
        <taxon>Chlorellaceae</taxon>
        <taxon>Apatococcus</taxon>
    </lineage>
</organism>
<keyword evidence="1" id="KW-0175">Coiled coil</keyword>
<protein>
    <submittedName>
        <fullName evidence="3">Uncharacterized protein</fullName>
    </submittedName>
</protein>
<keyword evidence="4" id="KW-1185">Reference proteome</keyword>
<evidence type="ECO:0000313" key="3">
    <source>
        <dbReference type="EMBL" id="KAK9822262.1"/>
    </source>
</evidence>
<proteinExistence type="predicted"/>
<feature type="compositionally biased region" description="Basic and acidic residues" evidence="2">
    <location>
        <begin position="341"/>
        <end position="352"/>
    </location>
</feature>
<feature type="coiled-coil region" evidence="1">
    <location>
        <begin position="521"/>
        <end position="548"/>
    </location>
</feature>
<feature type="region of interest" description="Disordered" evidence="2">
    <location>
        <begin position="292"/>
        <end position="317"/>
    </location>
</feature>
<feature type="coiled-coil region" evidence="1">
    <location>
        <begin position="16"/>
        <end position="75"/>
    </location>
</feature>
<gene>
    <name evidence="3" type="ORF">WJX74_000501</name>
</gene>
<evidence type="ECO:0000256" key="1">
    <source>
        <dbReference type="SAM" id="Coils"/>
    </source>
</evidence>
<dbReference type="AlphaFoldDB" id="A0AAW1QLI0"/>
<feature type="region of interest" description="Disordered" evidence="2">
    <location>
        <begin position="396"/>
        <end position="422"/>
    </location>
</feature>
<dbReference type="EMBL" id="JALJOS010000033">
    <property type="protein sequence ID" value="KAK9822262.1"/>
    <property type="molecule type" value="Genomic_DNA"/>
</dbReference>
<dbReference type="Proteomes" id="UP001438707">
    <property type="component" value="Unassembled WGS sequence"/>
</dbReference>
<evidence type="ECO:0000256" key="2">
    <source>
        <dbReference type="SAM" id="MobiDB-lite"/>
    </source>
</evidence>
<evidence type="ECO:0000313" key="4">
    <source>
        <dbReference type="Proteomes" id="UP001438707"/>
    </source>
</evidence>
<reference evidence="3 4" key="1">
    <citation type="journal article" date="2024" name="Nat. Commun.">
        <title>Phylogenomics reveals the evolutionary origins of lichenization in chlorophyte algae.</title>
        <authorList>
            <person name="Puginier C."/>
            <person name="Libourel C."/>
            <person name="Otte J."/>
            <person name="Skaloud P."/>
            <person name="Haon M."/>
            <person name="Grisel S."/>
            <person name="Petersen M."/>
            <person name="Berrin J.G."/>
            <person name="Delaux P.M."/>
            <person name="Dal Grande F."/>
            <person name="Keller J."/>
        </authorList>
    </citation>
    <scope>NUCLEOTIDE SEQUENCE [LARGE SCALE GENOMIC DNA]</scope>
    <source>
        <strain evidence="3 4">SAG 2145</strain>
    </source>
</reference>
<name>A0AAW1QLI0_9CHLO</name>
<sequence>MTPSRTYPQPRLSLVVDDLKQENNELRANFDELKELHLDLLENHEGLKRRHESLSEEQERSIQQHRSLCDEFQEELQAKVASFEAAKEALSKPRNVELLRAQVHAEIEEIYTDRCNCLSQEVVDTTHDLHLLQRQHENLKGDHAALIRRHALQSTERQSQHNAAIKSLEDRLKTLEPAGRDMQKQGQEMQRLQIHSDDQAAILKSLESELHDLRTAKEDAVVAMEAATGSCQAKINGFKLEAMEWEGRAISAEERVKTLDVSVDEAMRDNETLHDQLAMLQSMHASLQAHLDHSTHRHEAERQSAAEAAAEAQADHQEQLSALTLKAAEVESRLTQLKQQHSHEMLSQHQEMDEAAAAAQSRAEAAVEAQANLQRQLAAVTGQLRLLQSSQGFQQCMSPVRAKRETSSASSQDSEAEELPSRHLTDRLAQAEAAAAQHEAERRKLLQQLHHSQERQQEAERGWAEQKQVASQLQDALEAEASEHAEWVEHAAGAWALERAAQSKRLQTLNQDSQDQQAALVHKARHKLREARREITRLTQLCSNQQHETPVQINLQDGVQT</sequence>
<comment type="caution">
    <text evidence="3">The sequence shown here is derived from an EMBL/GenBank/DDBJ whole genome shotgun (WGS) entry which is preliminary data.</text>
</comment>
<accession>A0AAW1QLI0</accession>
<feature type="compositionally biased region" description="Basic and acidic residues" evidence="2">
    <location>
        <begin position="292"/>
        <end position="304"/>
    </location>
</feature>